<name>A0A9P0AYG6_BRAAE</name>
<reference evidence="1" key="1">
    <citation type="submission" date="2021-12" db="EMBL/GenBank/DDBJ databases">
        <authorList>
            <person name="King R."/>
        </authorList>
    </citation>
    <scope>NUCLEOTIDE SEQUENCE</scope>
</reference>
<organism evidence="1 2">
    <name type="scientific">Brassicogethes aeneus</name>
    <name type="common">Rape pollen beetle</name>
    <name type="synonym">Meligethes aeneus</name>
    <dbReference type="NCBI Taxonomy" id="1431903"/>
    <lineage>
        <taxon>Eukaryota</taxon>
        <taxon>Metazoa</taxon>
        <taxon>Ecdysozoa</taxon>
        <taxon>Arthropoda</taxon>
        <taxon>Hexapoda</taxon>
        <taxon>Insecta</taxon>
        <taxon>Pterygota</taxon>
        <taxon>Neoptera</taxon>
        <taxon>Endopterygota</taxon>
        <taxon>Coleoptera</taxon>
        <taxon>Polyphaga</taxon>
        <taxon>Cucujiformia</taxon>
        <taxon>Nitidulidae</taxon>
        <taxon>Meligethinae</taxon>
        <taxon>Brassicogethes</taxon>
    </lineage>
</organism>
<protein>
    <submittedName>
        <fullName evidence="1">Uncharacterized protein</fullName>
    </submittedName>
</protein>
<accession>A0A9P0AYG6</accession>
<dbReference type="EMBL" id="OV121133">
    <property type="protein sequence ID" value="CAH0551177.1"/>
    <property type="molecule type" value="Genomic_DNA"/>
</dbReference>
<sequence length="116" mass="12764">MRLQDISAKNLIVIPEKRTLPLLYSEKTKVNKQSAGLFIKSNTEVQSSDFMKELRNKINPAALDIQISNTKVAKSGIIVTCDGENSKEKLKKSLEDCFGEQLTVSDANKSSACCAI</sequence>
<keyword evidence="2" id="KW-1185">Reference proteome</keyword>
<gene>
    <name evidence="1" type="ORF">MELIAE_LOCUS3845</name>
</gene>
<proteinExistence type="predicted"/>
<dbReference type="Proteomes" id="UP001154078">
    <property type="component" value="Chromosome 2"/>
</dbReference>
<dbReference type="AlphaFoldDB" id="A0A9P0AYG6"/>
<evidence type="ECO:0000313" key="1">
    <source>
        <dbReference type="EMBL" id="CAH0551177.1"/>
    </source>
</evidence>
<evidence type="ECO:0000313" key="2">
    <source>
        <dbReference type="Proteomes" id="UP001154078"/>
    </source>
</evidence>